<evidence type="ECO:0000256" key="1">
    <source>
        <dbReference type="ARBA" id="ARBA00001182"/>
    </source>
</evidence>
<dbReference type="InterPro" id="IPR036249">
    <property type="entry name" value="Thioredoxin-like_sf"/>
</dbReference>
<gene>
    <name evidence="10" type="ORF">AAL_07354</name>
</gene>
<dbReference type="CDD" id="cd03002">
    <property type="entry name" value="PDI_a_MPD1_like"/>
    <property type="match status" value="1"/>
</dbReference>
<dbReference type="PRINTS" id="PR00421">
    <property type="entry name" value="THIOREDOXIN"/>
</dbReference>
<dbReference type="EC" id="5.3.4.1" evidence="3"/>
<dbReference type="PANTHER" id="PTHR45815">
    <property type="entry name" value="PROTEIN DISULFIDE-ISOMERASE A6"/>
    <property type="match status" value="1"/>
</dbReference>
<evidence type="ECO:0000259" key="9">
    <source>
        <dbReference type="PROSITE" id="PS51352"/>
    </source>
</evidence>
<dbReference type="InterPro" id="IPR057305">
    <property type="entry name" value="Thioredox_PDIA6_C"/>
</dbReference>
<evidence type="ECO:0000256" key="3">
    <source>
        <dbReference type="ARBA" id="ARBA00012723"/>
    </source>
</evidence>
<dbReference type="PROSITE" id="PS51352">
    <property type="entry name" value="THIOREDOXIN_2"/>
    <property type="match status" value="1"/>
</dbReference>
<dbReference type="GO" id="GO:0034976">
    <property type="term" value="P:response to endoplasmic reticulum stress"/>
    <property type="evidence" value="ECO:0007669"/>
    <property type="project" value="TreeGrafter"/>
</dbReference>
<feature type="chain" id="PRO_5007835298" description="protein disulfide-isomerase" evidence="8">
    <location>
        <begin position="23"/>
        <end position="458"/>
    </location>
</feature>
<feature type="signal peptide" evidence="8">
    <location>
        <begin position="1"/>
        <end position="22"/>
    </location>
</feature>
<evidence type="ECO:0000256" key="5">
    <source>
        <dbReference type="ARBA" id="ARBA00023235"/>
    </source>
</evidence>
<evidence type="ECO:0000256" key="7">
    <source>
        <dbReference type="SAM" id="MobiDB-lite"/>
    </source>
</evidence>
<dbReference type="InterPro" id="IPR013766">
    <property type="entry name" value="Thioredoxin_domain"/>
</dbReference>
<evidence type="ECO:0000256" key="6">
    <source>
        <dbReference type="ARBA" id="ARBA00023284"/>
    </source>
</evidence>
<dbReference type="PANTHER" id="PTHR45815:SF3">
    <property type="entry name" value="PROTEIN DISULFIDE-ISOMERASE A6"/>
    <property type="match status" value="1"/>
</dbReference>
<keyword evidence="11" id="KW-1185">Reference proteome</keyword>
<keyword evidence="5" id="KW-0413">Isomerase</keyword>
<dbReference type="GO" id="GO:0005788">
    <property type="term" value="C:endoplasmic reticulum lumen"/>
    <property type="evidence" value="ECO:0007669"/>
    <property type="project" value="UniProtKB-SubCell"/>
</dbReference>
<dbReference type="OrthoDB" id="10264505at2759"/>
<dbReference type="PROSITE" id="PS00194">
    <property type="entry name" value="THIOREDOXIN_1"/>
    <property type="match status" value="1"/>
</dbReference>
<dbReference type="Pfam" id="PF00085">
    <property type="entry name" value="Thioredoxin"/>
    <property type="match status" value="1"/>
</dbReference>
<dbReference type="CDD" id="cd02981">
    <property type="entry name" value="PDI_b_family"/>
    <property type="match status" value="1"/>
</dbReference>
<dbReference type="STRING" id="1081109.A0A162I955"/>
<feature type="compositionally biased region" description="Basic and acidic residues" evidence="7">
    <location>
        <begin position="255"/>
        <end position="277"/>
    </location>
</feature>
<feature type="compositionally biased region" description="Basic and acidic residues" evidence="7">
    <location>
        <begin position="439"/>
        <end position="458"/>
    </location>
</feature>
<protein>
    <recommendedName>
        <fullName evidence="3">protein disulfide-isomerase</fullName>
        <ecNumber evidence="3">5.3.4.1</ecNumber>
    </recommendedName>
</protein>
<name>A0A162I955_9HYPO</name>
<reference evidence="10 11" key="1">
    <citation type="journal article" date="2016" name="Genome Biol. Evol.">
        <title>Divergent and convergent evolution of fungal pathogenicity.</title>
        <authorList>
            <person name="Shang Y."/>
            <person name="Xiao G."/>
            <person name="Zheng P."/>
            <person name="Cen K."/>
            <person name="Zhan S."/>
            <person name="Wang C."/>
        </authorList>
    </citation>
    <scope>NUCLEOTIDE SEQUENCE [LARGE SCALE GENOMIC DNA]</scope>
    <source>
        <strain evidence="10 11">RCEF 2490</strain>
    </source>
</reference>
<dbReference type="InterPro" id="IPR017937">
    <property type="entry name" value="Thioredoxin_CS"/>
</dbReference>
<evidence type="ECO:0000256" key="4">
    <source>
        <dbReference type="ARBA" id="ARBA00023157"/>
    </source>
</evidence>
<evidence type="ECO:0000256" key="8">
    <source>
        <dbReference type="SAM" id="SignalP"/>
    </source>
</evidence>
<sequence>MHRPGVVAALAATLALAPPVHGMYSKSSPVLQLNAKTYHSLIAQSNYTSIVEFYAPWCGHCKNLKPAYEKAAKQLSGLAKVAAVDCDEETNKQFCGAMGVQGFPTLKIVRPGKSAPGRPVVEDYQGARTASAIMEAVASKINNHVSRVTDKDLDTFLSGDKPKAILFTEKGTTSALLRSLAIDFLGVISVGQIRDKEKTAAKKFGIEKFPSFVLIPGEGQEPIVYDGELQKTPMVEFLKKVGEPNPDPAPAKAKAASDKQKSKKTKGDAKTSSKAESEASGSSASSPEAATPTPEVIAISVATTKQDLTEKCLQPKASTCILAFVPSASSKKGDPVRSSLSQLNTKYVHGNRQLFPFLAVASDVDELASIKQSLGLTADVELVAINARREWLRHYEGDFGVESVEAWIDAIRMGEGTKKKLPTGVIVQSAAQDDPTSSKSEEATEKETVTEEVKHEEL</sequence>
<comment type="caution">
    <text evidence="10">The sequence shown here is derived from an EMBL/GenBank/DDBJ whole genome shotgun (WGS) entry which is preliminary data.</text>
</comment>
<dbReference type="EMBL" id="AZGY01000022">
    <property type="protein sequence ID" value="KZZ90253.1"/>
    <property type="molecule type" value="Genomic_DNA"/>
</dbReference>
<dbReference type="Pfam" id="PF24541">
    <property type="entry name" value="Thioredox_PDIA6_C"/>
    <property type="match status" value="1"/>
</dbReference>
<dbReference type="Proteomes" id="UP000078544">
    <property type="component" value="Unassembled WGS sequence"/>
</dbReference>
<feature type="region of interest" description="Disordered" evidence="7">
    <location>
        <begin position="424"/>
        <end position="458"/>
    </location>
</feature>
<comment type="catalytic activity">
    <reaction evidence="1">
        <text>Catalyzes the rearrangement of -S-S- bonds in proteins.</text>
        <dbReference type="EC" id="5.3.4.1"/>
    </reaction>
</comment>
<keyword evidence="8" id="KW-0732">Signal</keyword>
<comment type="subcellular location">
    <subcellularLocation>
        <location evidence="2">Endoplasmic reticulum lumen</location>
    </subcellularLocation>
</comment>
<evidence type="ECO:0000256" key="2">
    <source>
        <dbReference type="ARBA" id="ARBA00004319"/>
    </source>
</evidence>
<proteinExistence type="predicted"/>
<dbReference type="GO" id="GO:0003756">
    <property type="term" value="F:protein disulfide isomerase activity"/>
    <property type="evidence" value="ECO:0007669"/>
    <property type="project" value="UniProtKB-EC"/>
</dbReference>
<evidence type="ECO:0000313" key="11">
    <source>
        <dbReference type="Proteomes" id="UP000078544"/>
    </source>
</evidence>
<dbReference type="GO" id="GO:0015035">
    <property type="term" value="F:protein-disulfide reductase activity"/>
    <property type="evidence" value="ECO:0007669"/>
    <property type="project" value="TreeGrafter"/>
</dbReference>
<dbReference type="SUPFAM" id="SSF52833">
    <property type="entry name" value="Thioredoxin-like"/>
    <property type="match status" value="2"/>
</dbReference>
<organism evidence="10 11">
    <name type="scientific">Moelleriella libera RCEF 2490</name>
    <dbReference type="NCBI Taxonomy" id="1081109"/>
    <lineage>
        <taxon>Eukaryota</taxon>
        <taxon>Fungi</taxon>
        <taxon>Dikarya</taxon>
        <taxon>Ascomycota</taxon>
        <taxon>Pezizomycotina</taxon>
        <taxon>Sordariomycetes</taxon>
        <taxon>Hypocreomycetidae</taxon>
        <taxon>Hypocreales</taxon>
        <taxon>Clavicipitaceae</taxon>
        <taxon>Moelleriella</taxon>
    </lineage>
</organism>
<accession>A0A162I955</accession>
<feature type="domain" description="Thioredoxin" evidence="9">
    <location>
        <begin position="5"/>
        <end position="142"/>
    </location>
</feature>
<keyword evidence="4" id="KW-1015">Disulfide bond</keyword>
<dbReference type="AlphaFoldDB" id="A0A162I955"/>
<dbReference type="Gene3D" id="3.40.30.10">
    <property type="entry name" value="Glutaredoxin"/>
    <property type="match status" value="2"/>
</dbReference>
<feature type="region of interest" description="Disordered" evidence="7">
    <location>
        <begin position="240"/>
        <end position="292"/>
    </location>
</feature>
<evidence type="ECO:0000313" key="10">
    <source>
        <dbReference type="EMBL" id="KZZ90253.1"/>
    </source>
</evidence>
<feature type="compositionally biased region" description="Low complexity" evidence="7">
    <location>
        <begin position="278"/>
        <end position="292"/>
    </location>
</feature>
<keyword evidence="6" id="KW-0676">Redox-active center</keyword>